<proteinExistence type="inferred from homology"/>
<dbReference type="InterPro" id="IPR029058">
    <property type="entry name" value="AB_hydrolase_fold"/>
</dbReference>
<dbReference type="OrthoDB" id="9806180at2"/>
<organism evidence="4 5">
    <name type="scientific">Bradyrhizobium oligotrophicum S58</name>
    <dbReference type="NCBI Taxonomy" id="1245469"/>
    <lineage>
        <taxon>Bacteria</taxon>
        <taxon>Pseudomonadati</taxon>
        <taxon>Pseudomonadota</taxon>
        <taxon>Alphaproteobacteria</taxon>
        <taxon>Hyphomicrobiales</taxon>
        <taxon>Nitrobacteraceae</taxon>
        <taxon>Bradyrhizobium</taxon>
    </lineage>
</organism>
<dbReference type="Gene3D" id="3.40.50.1820">
    <property type="entry name" value="alpha/beta hydrolase"/>
    <property type="match status" value="1"/>
</dbReference>
<dbReference type="Proteomes" id="UP000011841">
    <property type="component" value="Chromosome"/>
</dbReference>
<dbReference type="KEGG" id="aol:S58_05660"/>
<dbReference type="HOGENOM" id="CLU_012494_6_4_5"/>
<dbReference type="PANTHER" id="PTHR48081:SF8">
    <property type="entry name" value="ALPHA_BETA HYDROLASE FOLD-3 DOMAIN-CONTAINING PROTEIN-RELATED"/>
    <property type="match status" value="1"/>
</dbReference>
<dbReference type="InterPro" id="IPR013094">
    <property type="entry name" value="AB_hydrolase_3"/>
</dbReference>
<dbReference type="FunFam" id="3.40.50.1820:FF:000089">
    <property type="entry name" value="Alpha/beta hydrolase"/>
    <property type="match status" value="1"/>
</dbReference>
<dbReference type="AlphaFoldDB" id="M4ZJZ6"/>
<dbReference type="eggNOG" id="COG0657">
    <property type="taxonomic scope" value="Bacteria"/>
</dbReference>
<evidence type="ECO:0000256" key="2">
    <source>
        <dbReference type="ARBA" id="ARBA00022801"/>
    </source>
</evidence>
<feature type="domain" description="Alpha/beta hydrolase fold-3" evidence="3">
    <location>
        <begin position="84"/>
        <end position="290"/>
    </location>
</feature>
<evidence type="ECO:0000313" key="5">
    <source>
        <dbReference type="Proteomes" id="UP000011841"/>
    </source>
</evidence>
<accession>M4ZJZ6</accession>
<sequence>MPLDSRAQRLLSMVAAAAPENKDRPTPEQRRLSLKKLMQFARNDCGAVTAQDGQITGHAGALPYRLYTPAVTDPDTTHARLPGFVFFHGGGLVAGCIETHDRVAAALAAASSCRLLSIDYRLAPEHRFPAAIDDALVAVEFVRSHGAALGIDSDQIVVGGDSAGATLAAYVCQYAAAVTDLKIAAQCLICPVLDFSHPWPSRELFGTGYLLDKATWQADLADYLPEGIATDDPRISPFCSADLAGLAPAIIHTAEFDPMRDEGNAYAARLVDAGVTVTHVCHDGMIHNFHALGAILPQAKTAFELIGQQIRSLLQARAPG</sequence>
<evidence type="ECO:0000313" key="4">
    <source>
        <dbReference type="EMBL" id="BAM86580.1"/>
    </source>
</evidence>
<gene>
    <name evidence="4" type="ORF">S58_05660</name>
</gene>
<protein>
    <submittedName>
        <fullName evidence="4">Putative lipase/esterase</fullName>
    </submittedName>
</protein>
<dbReference type="Pfam" id="PF07859">
    <property type="entry name" value="Abhydrolase_3"/>
    <property type="match status" value="1"/>
</dbReference>
<dbReference type="EMBL" id="AP012603">
    <property type="protein sequence ID" value="BAM86580.1"/>
    <property type="molecule type" value="Genomic_DNA"/>
</dbReference>
<reference evidence="4 5" key="1">
    <citation type="journal article" date="2013" name="Appl. Environ. Microbiol.">
        <title>Genome analysis suggests that the soil oligotrophic bacterium Agromonas oligotrophica (Bradyrhizobium oligotrophicum) is a nitrogen-fixing symbiont of Aeschynomene indica.</title>
        <authorList>
            <person name="Okubo T."/>
            <person name="Fukushima S."/>
            <person name="Itakura M."/>
            <person name="Oshima K."/>
            <person name="Longtonglang A."/>
            <person name="Teaumroong N."/>
            <person name="Mitsui H."/>
            <person name="Hattori M."/>
            <person name="Hattori R."/>
            <person name="Hattori T."/>
            <person name="Minamisawa K."/>
        </authorList>
    </citation>
    <scope>NUCLEOTIDE SEQUENCE [LARGE SCALE GENOMIC DNA]</scope>
    <source>
        <strain evidence="4 5">S58</strain>
    </source>
</reference>
<dbReference type="STRING" id="1245469.S58_05660"/>
<dbReference type="PATRIC" id="fig|1245469.3.peg.571"/>
<name>M4ZJZ6_9BRAD</name>
<dbReference type="RefSeq" id="WP_015663717.1">
    <property type="nucleotide sequence ID" value="NC_020453.1"/>
</dbReference>
<dbReference type="PANTHER" id="PTHR48081">
    <property type="entry name" value="AB HYDROLASE SUPERFAMILY PROTEIN C4A8.06C"/>
    <property type="match status" value="1"/>
</dbReference>
<dbReference type="GO" id="GO:0016787">
    <property type="term" value="F:hydrolase activity"/>
    <property type="evidence" value="ECO:0007669"/>
    <property type="project" value="UniProtKB-KW"/>
</dbReference>
<comment type="similarity">
    <text evidence="1">Belongs to the 'GDXG' lipolytic enzyme family.</text>
</comment>
<evidence type="ECO:0000259" key="3">
    <source>
        <dbReference type="Pfam" id="PF07859"/>
    </source>
</evidence>
<keyword evidence="2" id="KW-0378">Hydrolase</keyword>
<dbReference type="SUPFAM" id="SSF53474">
    <property type="entry name" value="alpha/beta-Hydrolases"/>
    <property type="match status" value="1"/>
</dbReference>
<dbReference type="GeneID" id="301814566"/>
<dbReference type="InterPro" id="IPR050300">
    <property type="entry name" value="GDXG_lipolytic_enzyme"/>
</dbReference>
<evidence type="ECO:0000256" key="1">
    <source>
        <dbReference type="ARBA" id="ARBA00010515"/>
    </source>
</evidence>
<keyword evidence="5" id="KW-1185">Reference proteome</keyword>